<evidence type="ECO:0000313" key="2">
    <source>
        <dbReference type="Proteomes" id="UP000308196"/>
    </source>
</evidence>
<evidence type="ECO:0000313" key="1">
    <source>
        <dbReference type="EMBL" id="VTR43005.1"/>
    </source>
</evidence>
<evidence type="ECO:0008006" key="3">
    <source>
        <dbReference type="Google" id="ProtNLM"/>
    </source>
</evidence>
<dbReference type="KEGG" id="stha:NCTC11429_02783"/>
<organism evidence="1 2">
    <name type="scientific">Sphingobacterium thalpophilum</name>
    <dbReference type="NCBI Taxonomy" id="259"/>
    <lineage>
        <taxon>Bacteria</taxon>
        <taxon>Pseudomonadati</taxon>
        <taxon>Bacteroidota</taxon>
        <taxon>Sphingobacteriia</taxon>
        <taxon>Sphingobacteriales</taxon>
        <taxon>Sphingobacteriaceae</taxon>
        <taxon>Sphingobacterium</taxon>
    </lineage>
</organism>
<protein>
    <recommendedName>
        <fullName evidence="3">DUF4832 domain-containing protein</fullName>
    </recommendedName>
</protein>
<dbReference type="Proteomes" id="UP000308196">
    <property type="component" value="Chromosome"/>
</dbReference>
<dbReference type="SUPFAM" id="SSF51445">
    <property type="entry name" value="(Trans)glycosidases"/>
    <property type="match status" value="1"/>
</dbReference>
<dbReference type="EMBL" id="LR590484">
    <property type="protein sequence ID" value="VTR43005.1"/>
    <property type="molecule type" value="Genomic_DNA"/>
</dbReference>
<proteinExistence type="predicted"/>
<dbReference type="InterPro" id="IPR017853">
    <property type="entry name" value="GH"/>
</dbReference>
<accession>A0A4U9V8F8</accession>
<dbReference type="AlphaFoldDB" id="A0A4U9V8F8"/>
<name>A0A4U9V8F8_9SPHI</name>
<gene>
    <name evidence="1" type="ORF">NCTC11429_02783</name>
</gene>
<dbReference type="STRING" id="1123265.GCA_000686625_02046"/>
<dbReference type="Gene3D" id="3.20.20.80">
    <property type="entry name" value="Glycosidases"/>
    <property type="match status" value="1"/>
</dbReference>
<sequence length="537" mass="61812">MINRHKDFLRYESMNRQMILKRATKLILFVLCVFALPSLAQKNRKQDGGNTSDEILLKPKYDGHSLLRNPLNGWVMYAPRNADETYWDTEYFVPALGKKVKVIDYASACYVRTSWSSLNPEDGVYAWDNPDSKIGNLIKGAQKRGLPIALRIVVDGRDQGQNTPKFVFDAGASYYLEDQKHPDRQTPYPQDPIFRKYYGKFIAALANAFNDPDKTSFIDAYGLGKWGEAHYVVYEDPKKASPETTETLKEETMDWVTDLYAKTFTKIPLVINYHRLVGHPQSWGAVNPNSERLLDKVIDKGYSLRQDAFGMTGYYQDWEKDFARKWNFKRPIIMEGGWIVAPGKHRYWKDPSGKYREGHDEDVRKGEFEMSAEAHVNMMDFRAGGETESWFKSFELVQRFNTEGGYRLFPDQISLPKRIKSGAITRIAHRWQNMGWGYFPNNIPQWNFKYKVAFAVLDAKGNVKQVFVDQDSDPSQWLKGSPMRYELRAQIAVPAGNYTWAVAIVDTTKDNKPAIQLALDQKATAQGWTKLSAFRVK</sequence>
<reference evidence="1 2" key="1">
    <citation type="submission" date="2019-05" db="EMBL/GenBank/DDBJ databases">
        <authorList>
            <consortium name="Pathogen Informatics"/>
        </authorList>
    </citation>
    <scope>NUCLEOTIDE SEQUENCE [LARGE SCALE GENOMIC DNA]</scope>
    <source>
        <strain evidence="1 2">NCTC11429</strain>
    </source>
</reference>